<gene>
    <name evidence="3" type="ORF">E1295_10470</name>
</gene>
<comment type="similarity">
    <text evidence="1">Belongs to the UPF0065 (bug) family.</text>
</comment>
<feature type="signal peptide" evidence="2">
    <location>
        <begin position="1"/>
        <end position="26"/>
    </location>
</feature>
<evidence type="ECO:0000313" key="3">
    <source>
        <dbReference type="EMBL" id="TDE56574.1"/>
    </source>
</evidence>
<dbReference type="PANTHER" id="PTHR42928:SF5">
    <property type="entry name" value="BLR1237 PROTEIN"/>
    <property type="match status" value="1"/>
</dbReference>
<proteinExistence type="inferred from homology"/>
<dbReference type="SUPFAM" id="SSF53850">
    <property type="entry name" value="Periplasmic binding protein-like II"/>
    <property type="match status" value="1"/>
</dbReference>
<dbReference type="PANTHER" id="PTHR42928">
    <property type="entry name" value="TRICARBOXYLATE-BINDING PROTEIN"/>
    <property type="match status" value="1"/>
</dbReference>
<dbReference type="PIRSF" id="PIRSF017082">
    <property type="entry name" value="YflP"/>
    <property type="match status" value="1"/>
</dbReference>
<comment type="caution">
    <text evidence="3">The sequence shown here is derived from an EMBL/GenBank/DDBJ whole genome shotgun (WGS) entry which is preliminary data.</text>
</comment>
<dbReference type="Pfam" id="PF03401">
    <property type="entry name" value="TctC"/>
    <property type="match status" value="1"/>
</dbReference>
<dbReference type="CDD" id="cd07012">
    <property type="entry name" value="PBP2_Bug_TTT"/>
    <property type="match status" value="1"/>
</dbReference>
<evidence type="ECO:0000256" key="1">
    <source>
        <dbReference type="ARBA" id="ARBA00006987"/>
    </source>
</evidence>
<dbReference type="Gene3D" id="3.40.190.10">
    <property type="entry name" value="Periplasmic binding protein-like II"/>
    <property type="match status" value="1"/>
</dbReference>
<dbReference type="EMBL" id="SMLD01000019">
    <property type="protein sequence ID" value="TDE56574.1"/>
    <property type="molecule type" value="Genomic_DNA"/>
</dbReference>
<dbReference type="InterPro" id="IPR005064">
    <property type="entry name" value="BUG"/>
</dbReference>
<evidence type="ECO:0000313" key="4">
    <source>
        <dbReference type="Proteomes" id="UP000295136"/>
    </source>
</evidence>
<sequence>MSILPAGRRGRAALPALLAAVVLVTAACGAPASQGGYPTRDIQLIVPYPAGSAIDATSRSLVEVVNGEGKLGRRVQVVNREGGAGSVGTTATLSAKPDGHTIGLVPDGPLTLLPRTEEVSYDPAAISVISEVTTSPVLFVVPGDSPYKSIGDLVAAAKARPGAITIAEGPLNYAIPAGKFEQLTGTRFKRVKFDGDQATVTALLGGNVDVGVMQLAGGMAQLKAGKLRALGIAAAEPIELAPDIQTFAQQDVALEWEAYNVLIAPKGLPGDVQRKLSEVFGSAVKSQKFAEAARKLGLVVSGADGESAKARLAKKTAEAANLIAPK</sequence>
<dbReference type="Gene3D" id="3.40.190.150">
    <property type="entry name" value="Bordetella uptake gene, domain 1"/>
    <property type="match status" value="1"/>
</dbReference>
<keyword evidence="2" id="KW-0732">Signal</keyword>
<reference evidence="3 4" key="1">
    <citation type="submission" date="2019-03" db="EMBL/GenBank/DDBJ databases">
        <title>Draft genome sequences of novel Actinobacteria.</title>
        <authorList>
            <person name="Sahin N."/>
            <person name="Ay H."/>
            <person name="Saygin H."/>
        </authorList>
    </citation>
    <scope>NUCLEOTIDE SEQUENCE [LARGE SCALE GENOMIC DNA]</scope>
    <source>
        <strain evidence="3 4">6K102</strain>
    </source>
</reference>
<evidence type="ECO:0000256" key="2">
    <source>
        <dbReference type="SAM" id="SignalP"/>
    </source>
</evidence>
<feature type="chain" id="PRO_5038808735" evidence="2">
    <location>
        <begin position="27"/>
        <end position="326"/>
    </location>
</feature>
<organism evidence="3 4">
    <name type="scientific">Nonomuraea mesophila</name>
    <dbReference type="NCBI Taxonomy" id="2530382"/>
    <lineage>
        <taxon>Bacteria</taxon>
        <taxon>Bacillati</taxon>
        <taxon>Actinomycetota</taxon>
        <taxon>Actinomycetes</taxon>
        <taxon>Streptosporangiales</taxon>
        <taxon>Streptosporangiaceae</taxon>
        <taxon>Nonomuraea</taxon>
    </lineage>
</organism>
<dbReference type="Proteomes" id="UP000295136">
    <property type="component" value="Unassembled WGS sequence"/>
</dbReference>
<keyword evidence="4" id="KW-1185">Reference proteome</keyword>
<protein>
    <submittedName>
        <fullName evidence="3">Tripartite tricarboxylate transporter substrate binding protein</fullName>
    </submittedName>
</protein>
<name>A0A4R5FUD5_9ACTN</name>
<accession>A0A4R5FUD5</accession>
<dbReference type="AlphaFoldDB" id="A0A4R5FUD5"/>
<dbReference type="InterPro" id="IPR042100">
    <property type="entry name" value="Bug_dom1"/>
</dbReference>
<dbReference type="RefSeq" id="WP_132630042.1">
    <property type="nucleotide sequence ID" value="NZ_SMLD01000019.1"/>
</dbReference>